<comment type="caution">
    <text evidence="1">The sequence shown here is derived from an EMBL/GenBank/DDBJ whole genome shotgun (WGS) entry which is preliminary data.</text>
</comment>
<dbReference type="Pfam" id="PF13563">
    <property type="entry name" value="2_5_RNA_ligase2"/>
    <property type="match status" value="1"/>
</dbReference>
<evidence type="ECO:0000313" key="1">
    <source>
        <dbReference type="EMBL" id="MFF3337819.1"/>
    </source>
</evidence>
<dbReference type="EMBL" id="JBIAPK010000001">
    <property type="protein sequence ID" value="MFF3337819.1"/>
    <property type="molecule type" value="Genomic_DNA"/>
</dbReference>
<keyword evidence="1" id="KW-0436">Ligase</keyword>
<keyword evidence="2" id="KW-1185">Reference proteome</keyword>
<dbReference type="Proteomes" id="UP001601976">
    <property type="component" value="Unassembled WGS sequence"/>
</dbReference>
<dbReference type="SUPFAM" id="SSF55144">
    <property type="entry name" value="LigT-like"/>
    <property type="match status" value="1"/>
</dbReference>
<dbReference type="RefSeq" id="WP_387893678.1">
    <property type="nucleotide sequence ID" value="NZ_JBIAPK010000001.1"/>
</dbReference>
<accession>A0ABW6RB00</accession>
<name>A0ABW6RB00_9ACTN</name>
<dbReference type="Gene3D" id="3.90.1140.10">
    <property type="entry name" value="Cyclic phosphodiesterase"/>
    <property type="match status" value="1"/>
</dbReference>
<sequence length="218" mass="23618">MKQFVPNFAGRPWPDGASVLHVYALPDLRVDRDLGVLVEECRTAMKPFPILPLSDDLLHITVEMVSDVTSDHITATERAELVTGLRKSLAGVPSFQVLAGSPVANKAGAYLDCWPDEDLHALHSAVRTALRTARGTDAVQYGNGRPHCSLGYSYADAESDLLQSAFRKISPSHASYTVRSVDLVDVTFTRTTPSTARSDTAWEFSFTSVATIPLADAA</sequence>
<proteinExistence type="predicted"/>
<protein>
    <submittedName>
        <fullName evidence="1">2'-5' RNA ligase family protein</fullName>
    </submittedName>
</protein>
<reference evidence="1 2" key="1">
    <citation type="submission" date="2024-10" db="EMBL/GenBank/DDBJ databases">
        <title>The Natural Products Discovery Center: Release of the First 8490 Sequenced Strains for Exploring Actinobacteria Biosynthetic Diversity.</title>
        <authorList>
            <person name="Kalkreuter E."/>
            <person name="Kautsar S.A."/>
            <person name="Yang D."/>
            <person name="Bader C.D."/>
            <person name="Teijaro C.N."/>
            <person name="Fluegel L."/>
            <person name="Davis C.M."/>
            <person name="Simpson J.R."/>
            <person name="Lauterbach L."/>
            <person name="Steele A.D."/>
            <person name="Gui C."/>
            <person name="Meng S."/>
            <person name="Li G."/>
            <person name="Viehrig K."/>
            <person name="Ye F."/>
            <person name="Su P."/>
            <person name="Kiefer A.F."/>
            <person name="Nichols A."/>
            <person name="Cepeda A.J."/>
            <person name="Yan W."/>
            <person name="Fan B."/>
            <person name="Jiang Y."/>
            <person name="Adhikari A."/>
            <person name="Zheng C.-J."/>
            <person name="Schuster L."/>
            <person name="Cowan T.M."/>
            <person name="Smanski M.J."/>
            <person name="Chevrette M.G."/>
            <person name="De Carvalho L.P.S."/>
            <person name="Shen B."/>
        </authorList>
    </citation>
    <scope>NUCLEOTIDE SEQUENCE [LARGE SCALE GENOMIC DNA]</scope>
    <source>
        <strain evidence="1 2">NPDC003029</strain>
    </source>
</reference>
<evidence type="ECO:0000313" key="2">
    <source>
        <dbReference type="Proteomes" id="UP001601976"/>
    </source>
</evidence>
<dbReference type="GO" id="GO:0016874">
    <property type="term" value="F:ligase activity"/>
    <property type="evidence" value="ECO:0007669"/>
    <property type="project" value="UniProtKB-KW"/>
</dbReference>
<organism evidence="1 2">
    <name type="scientific">Streptomyces flavidovirens</name>
    <dbReference type="NCBI Taxonomy" id="67298"/>
    <lineage>
        <taxon>Bacteria</taxon>
        <taxon>Bacillati</taxon>
        <taxon>Actinomycetota</taxon>
        <taxon>Actinomycetes</taxon>
        <taxon>Kitasatosporales</taxon>
        <taxon>Streptomycetaceae</taxon>
        <taxon>Streptomyces</taxon>
    </lineage>
</organism>
<gene>
    <name evidence="1" type="ORF">ACFYWW_03635</name>
</gene>
<dbReference type="InterPro" id="IPR009097">
    <property type="entry name" value="Cyclic_Pdiesterase"/>
</dbReference>